<feature type="transmembrane region" description="Helical" evidence="5">
    <location>
        <begin position="21"/>
        <end position="38"/>
    </location>
</feature>
<comment type="pathway">
    <text evidence="2">Purine metabolism; 3',5'-cyclic di-GMP biosynthesis.</text>
</comment>
<reference evidence="7" key="1">
    <citation type="submission" date="2020-08" db="EMBL/GenBank/DDBJ databases">
        <title>Food and environmental bacterial isolates.</title>
        <authorList>
            <person name="Richter L."/>
            <person name="Du Plessis E.M."/>
            <person name="Duvenage S."/>
            <person name="Allam M."/>
            <person name="Korsten L."/>
        </authorList>
    </citation>
    <scope>NUCLEOTIDE SEQUENCE</scope>
    <source>
        <strain evidence="7">UPMP2127</strain>
    </source>
</reference>
<proteinExistence type="predicted"/>
<dbReference type="SMART" id="SM00267">
    <property type="entry name" value="GGDEF"/>
    <property type="match status" value="1"/>
</dbReference>
<dbReference type="InterPro" id="IPR000160">
    <property type="entry name" value="GGDEF_dom"/>
</dbReference>
<dbReference type="PANTHER" id="PTHR45138">
    <property type="entry name" value="REGULATORY COMPONENTS OF SENSORY TRANSDUCTION SYSTEM"/>
    <property type="match status" value="1"/>
</dbReference>
<dbReference type="InterPro" id="IPR033444">
    <property type="entry name" value="MASE5"/>
</dbReference>
<evidence type="ECO:0000313" key="8">
    <source>
        <dbReference type="Proteomes" id="UP000659084"/>
    </source>
</evidence>
<dbReference type="EMBL" id="JACNYO010000002">
    <property type="protein sequence ID" value="MBC3211018.1"/>
    <property type="molecule type" value="Genomic_DNA"/>
</dbReference>
<comment type="cofactor">
    <cofactor evidence="1">
        <name>Mg(2+)</name>
        <dbReference type="ChEBI" id="CHEBI:18420"/>
    </cofactor>
</comment>
<sequence length="370" mass="42081">MKDRKYAAWVAKEKRESTFHSFDWFLLVNALFSFYLFLQRLGSGLYESLSHLLGSAPAITGVMLVAFVTYIVLRVLRPYGEKARWWGLIVSVTVLSLCWCATFHHLIVMGNVTIVYPLLIGLVFASLVPFYLSPLLLCLFTVPILAMSISENIFLRGAASLANVFSYLLMLFLIYSAKRMLEKWFMLAIERERENKQLIERLGKQANRDPLTGLANRRYFSNYFDEVFSREVESREPFAIILLDVDLFKKYNDHYGHQMGDECLIRLAECFENSVRRSQDLVARYGGEEFIILLPKSDRAEAIAVAERIKTLVAAIAIPHEGSDVGQSVTVSQGIALWRAGMGREQLVEIADKALYQTKANGRNGYTLAE</sequence>
<dbReference type="NCBIfam" id="TIGR00254">
    <property type="entry name" value="GGDEF"/>
    <property type="match status" value="1"/>
</dbReference>
<name>A0AAW3WJL6_SERFO</name>
<dbReference type="RefSeq" id="WP_179251876.1">
    <property type="nucleotide sequence ID" value="NZ_JACBIV010000003.1"/>
</dbReference>
<gene>
    <name evidence="7" type="ORF">H8J20_02600</name>
</gene>
<dbReference type="InterPro" id="IPR043128">
    <property type="entry name" value="Rev_trsase/Diguanyl_cyclase"/>
</dbReference>
<keyword evidence="5" id="KW-1133">Transmembrane helix</keyword>
<dbReference type="GO" id="GO:0005886">
    <property type="term" value="C:plasma membrane"/>
    <property type="evidence" value="ECO:0007669"/>
    <property type="project" value="TreeGrafter"/>
</dbReference>
<evidence type="ECO:0000313" key="7">
    <source>
        <dbReference type="EMBL" id="MBC3211018.1"/>
    </source>
</evidence>
<dbReference type="GO" id="GO:0052621">
    <property type="term" value="F:diguanylate cyclase activity"/>
    <property type="evidence" value="ECO:0007669"/>
    <property type="project" value="UniProtKB-EC"/>
</dbReference>
<dbReference type="InterPro" id="IPR050469">
    <property type="entry name" value="Diguanylate_Cyclase"/>
</dbReference>
<evidence type="ECO:0000256" key="3">
    <source>
        <dbReference type="ARBA" id="ARBA00012528"/>
    </source>
</evidence>
<feature type="domain" description="GGDEF" evidence="6">
    <location>
        <begin position="236"/>
        <end position="370"/>
    </location>
</feature>
<dbReference type="FunFam" id="3.30.70.270:FF:000001">
    <property type="entry name" value="Diguanylate cyclase domain protein"/>
    <property type="match status" value="1"/>
</dbReference>
<feature type="transmembrane region" description="Helical" evidence="5">
    <location>
        <begin position="85"/>
        <end position="108"/>
    </location>
</feature>
<evidence type="ECO:0000259" key="6">
    <source>
        <dbReference type="PROSITE" id="PS50887"/>
    </source>
</evidence>
<evidence type="ECO:0000256" key="1">
    <source>
        <dbReference type="ARBA" id="ARBA00001946"/>
    </source>
</evidence>
<dbReference type="Pfam" id="PF00990">
    <property type="entry name" value="GGDEF"/>
    <property type="match status" value="1"/>
</dbReference>
<evidence type="ECO:0000256" key="2">
    <source>
        <dbReference type="ARBA" id="ARBA00004665"/>
    </source>
</evidence>
<feature type="transmembrane region" description="Helical" evidence="5">
    <location>
        <begin position="50"/>
        <end position="73"/>
    </location>
</feature>
<dbReference type="PANTHER" id="PTHR45138:SF9">
    <property type="entry name" value="DIGUANYLATE CYCLASE DGCM-RELATED"/>
    <property type="match status" value="1"/>
</dbReference>
<evidence type="ECO:0000256" key="4">
    <source>
        <dbReference type="ARBA" id="ARBA00034247"/>
    </source>
</evidence>
<evidence type="ECO:0000256" key="5">
    <source>
        <dbReference type="SAM" id="Phobius"/>
    </source>
</evidence>
<organism evidence="7 8">
    <name type="scientific">Serratia fonticola</name>
    <dbReference type="NCBI Taxonomy" id="47917"/>
    <lineage>
        <taxon>Bacteria</taxon>
        <taxon>Pseudomonadati</taxon>
        <taxon>Pseudomonadota</taxon>
        <taxon>Gammaproteobacteria</taxon>
        <taxon>Enterobacterales</taxon>
        <taxon>Yersiniaceae</taxon>
        <taxon>Serratia</taxon>
    </lineage>
</organism>
<dbReference type="GO" id="GO:0043709">
    <property type="term" value="P:cell adhesion involved in single-species biofilm formation"/>
    <property type="evidence" value="ECO:0007669"/>
    <property type="project" value="TreeGrafter"/>
</dbReference>
<dbReference type="AlphaFoldDB" id="A0AAW3WJL6"/>
<dbReference type="EC" id="2.7.7.65" evidence="3"/>
<feature type="transmembrane region" description="Helical" evidence="5">
    <location>
        <begin position="153"/>
        <end position="175"/>
    </location>
</feature>
<dbReference type="SUPFAM" id="SSF55073">
    <property type="entry name" value="Nucleotide cyclase"/>
    <property type="match status" value="1"/>
</dbReference>
<dbReference type="Proteomes" id="UP000659084">
    <property type="component" value="Unassembled WGS sequence"/>
</dbReference>
<feature type="transmembrane region" description="Helical" evidence="5">
    <location>
        <begin position="114"/>
        <end position="146"/>
    </location>
</feature>
<comment type="caution">
    <text evidence="7">The sequence shown here is derived from an EMBL/GenBank/DDBJ whole genome shotgun (WGS) entry which is preliminary data.</text>
</comment>
<dbReference type="CDD" id="cd01949">
    <property type="entry name" value="GGDEF"/>
    <property type="match status" value="1"/>
</dbReference>
<keyword evidence="5" id="KW-0472">Membrane</keyword>
<dbReference type="InterPro" id="IPR029787">
    <property type="entry name" value="Nucleotide_cyclase"/>
</dbReference>
<protein>
    <recommendedName>
        <fullName evidence="3">diguanylate cyclase</fullName>
        <ecNumber evidence="3">2.7.7.65</ecNumber>
    </recommendedName>
</protein>
<comment type="catalytic activity">
    <reaction evidence="4">
        <text>2 GTP = 3',3'-c-di-GMP + 2 diphosphate</text>
        <dbReference type="Rhea" id="RHEA:24898"/>
        <dbReference type="ChEBI" id="CHEBI:33019"/>
        <dbReference type="ChEBI" id="CHEBI:37565"/>
        <dbReference type="ChEBI" id="CHEBI:58805"/>
        <dbReference type="EC" id="2.7.7.65"/>
    </reaction>
</comment>
<dbReference type="PROSITE" id="PS50887">
    <property type="entry name" value="GGDEF"/>
    <property type="match status" value="1"/>
</dbReference>
<dbReference type="Gene3D" id="3.30.70.270">
    <property type="match status" value="1"/>
</dbReference>
<dbReference type="Pfam" id="PF17178">
    <property type="entry name" value="MASE5"/>
    <property type="match status" value="1"/>
</dbReference>
<dbReference type="GO" id="GO:1902201">
    <property type="term" value="P:negative regulation of bacterial-type flagellum-dependent cell motility"/>
    <property type="evidence" value="ECO:0007669"/>
    <property type="project" value="TreeGrafter"/>
</dbReference>
<keyword evidence="5" id="KW-0812">Transmembrane</keyword>
<accession>A0AAW3WJL6</accession>